<feature type="transmembrane region" description="Helical" evidence="1">
    <location>
        <begin position="6"/>
        <end position="29"/>
    </location>
</feature>
<dbReference type="RefSeq" id="WP_033505686.1">
    <property type="nucleotide sequence ID" value="NZ_JGYX01000001.1"/>
</dbReference>
<organism evidence="2 3">
    <name type="scientific">Bifidobacterium pullorum subsp. gallinarum</name>
    <dbReference type="NCBI Taxonomy" id="78344"/>
    <lineage>
        <taxon>Bacteria</taxon>
        <taxon>Bacillati</taxon>
        <taxon>Actinomycetota</taxon>
        <taxon>Actinomycetes</taxon>
        <taxon>Bifidobacteriales</taxon>
        <taxon>Bifidobacteriaceae</taxon>
        <taxon>Bifidobacterium</taxon>
    </lineage>
</organism>
<dbReference type="EMBL" id="JGYX01000001">
    <property type="protein sequence ID" value="KFI61641.1"/>
    <property type="molecule type" value="Genomic_DNA"/>
</dbReference>
<protein>
    <submittedName>
        <fullName evidence="2">Uncharacterized protein</fullName>
    </submittedName>
</protein>
<dbReference type="OrthoDB" id="3243284at2"/>
<keyword evidence="1" id="KW-1133">Transmembrane helix</keyword>
<comment type="caution">
    <text evidence="2">The sequence shown here is derived from an EMBL/GenBank/DDBJ whole genome shotgun (WGS) entry which is preliminary data.</text>
</comment>
<reference evidence="2 3" key="1">
    <citation type="submission" date="2014-03" db="EMBL/GenBank/DDBJ databases">
        <title>Genomics of Bifidobacteria.</title>
        <authorList>
            <person name="Ventura M."/>
            <person name="Milani C."/>
            <person name="Lugli G.A."/>
        </authorList>
    </citation>
    <scope>NUCLEOTIDE SEQUENCE [LARGE SCALE GENOMIC DNA]</scope>
    <source>
        <strain evidence="2 3">LMG 11586</strain>
    </source>
</reference>
<name>A0A087AS91_9BIFI</name>
<evidence type="ECO:0000256" key="1">
    <source>
        <dbReference type="SAM" id="Phobius"/>
    </source>
</evidence>
<evidence type="ECO:0000313" key="2">
    <source>
        <dbReference type="EMBL" id="KFI61641.1"/>
    </source>
</evidence>
<keyword evidence="1" id="KW-0472">Membrane</keyword>
<dbReference type="Proteomes" id="UP000029046">
    <property type="component" value="Unassembled WGS sequence"/>
</dbReference>
<evidence type="ECO:0000313" key="3">
    <source>
        <dbReference type="Proteomes" id="UP000029046"/>
    </source>
</evidence>
<proteinExistence type="predicted"/>
<sequence>MPWWIWLVLVVFMLVMLIAGLAYAALHLWRAFGKVSRIGAVIGEHVAAFQDTAPSEEQPEPPLFTQPLSVASERYSQAHAEVIRRREAKRSRHVEAWARWRRFNND</sequence>
<gene>
    <name evidence="2" type="ORF">BIGA_0162</name>
</gene>
<dbReference type="eggNOG" id="ENOG5031Y5K">
    <property type="taxonomic scope" value="Bacteria"/>
</dbReference>
<keyword evidence="1" id="KW-0812">Transmembrane</keyword>
<keyword evidence="3" id="KW-1185">Reference proteome</keyword>
<dbReference type="AlphaFoldDB" id="A0A087AS91"/>
<accession>A0A087AS91</accession>